<dbReference type="OrthoDB" id="5849210at2759"/>
<gene>
    <name evidence="2" type="ORF">HPBE_LOCUS18566</name>
</gene>
<dbReference type="AlphaFoldDB" id="A0A183G9F1"/>
<dbReference type="SUPFAM" id="SSF56672">
    <property type="entry name" value="DNA/RNA polymerases"/>
    <property type="match status" value="1"/>
</dbReference>
<dbReference type="PROSITE" id="PS50878">
    <property type="entry name" value="RT_POL"/>
    <property type="match status" value="1"/>
</dbReference>
<dbReference type="Proteomes" id="UP000050761">
    <property type="component" value="Unassembled WGS sequence"/>
</dbReference>
<accession>A0A183G9F1</accession>
<organism evidence="3 4">
    <name type="scientific">Heligmosomoides polygyrus</name>
    <name type="common">Parasitic roundworm</name>
    <dbReference type="NCBI Taxonomy" id="6339"/>
    <lineage>
        <taxon>Eukaryota</taxon>
        <taxon>Metazoa</taxon>
        <taxon>Ecdysozoa</taxon>
        <taxon>Nematoda</taxon>
        <taxon>Chromadorea</taxon>
        <taxon>Rhabditida</taxon>
        <taxon>Rhabditina</taxon>
        <taxon>Rhabditomorpha</taxon>
        <taxon>Strongyloidea</taxon>
        <taxon>Heligmosomidae</taxon>
        <taxon>Heligmosomoides</taxon>
    </lineage>
</organism>
<feature type="domain" description="Reverse transcriptase" evidence="1">
    <location>
        <begin position="1"/>
        <end position="80"/>
    </location>
</feature>
<evidence type="ECO:0000313" key="2">
    <source>
        <dbReference type="EMBL" id="VDP12076.1"/>
    </source>
</evidence>
<name>A0A183G9F1_HELPZ</name>
<dbReference type="InterPro" id="IPR043502">
    <property type="entry name" value="DNA/RNA_pol_sf"/>
</dbReference>
<sequence>MDSIKRDLQQPVPWMLLYADDVILACDDKGNFERQVQAWYDRLARFGLKLSVKKTEYLTTDVNETGSIKSNGTELAGTSVLQLGPSGFR</sequence>
<dbReference type="Pfam" id="PF00078">
    <property type="entry name" value="RVT_1"/>
    <property type="match status" value="1"/>
</dbReference>
<evidence type="ECO:0000259" key="1">
    <source>
        <dbReference type="PROSITE" id="PS50878"/>
    </source>
</evidence>
<dbReference type="WBParaSite" id="HPBE_0001856701-mRNA-1">
    <property type="protein sequence ID" value="HPBE_0001856701-mRNA-1"/>
    <property type="gene ID" value="HPBE_0001856701"/>
</dbReference>
<accession>A0A3P8EXR7</accession>
<protein>
    <submittedName>
        <fullName evidence="4">Reverse transcriptase domain-containing protein</fullName>
    </submittedName>
</protein>
<dbReference type="Gene3D" id="3.30.70.270">
    <property type="match status" value="1"/>
</dbReference>
<dbReference type="InterPro" id="IPR000477">
    <property type="entry name" value="RT_dom"/>
</dbReference>
<reference evidence="2 3" key="1">
    <citation type="submission" date="2018-11" db="EMBL/GenBank/DDBJ databases">
        <authorList>
            <consortium name="Pathogen Informatics"/>
        </authorList>
    </citation>
    <scope>NUCLEOTIDE SEQUENCE [LARGE SCALE GENOMIC DNA]</scope>
</reference>
<proteinExistence type="predicted"/>
<dbReference type="EMBL" id="UZAH01030773">
    <property type="protein sequence ID" value="VDP12076.1"/>
    <property type="molecule type" value="Genomic_DNA"/>
</dbReference>
<reference evidence="4" key="2">
    <citation type="submission" date="2019-09" db="UniProtKB">
        <authorList>
            <consortium name="WormBaseParasite"/>
        </authorList>
    </citation>
    <scope>IDENTIFICATION</scope>
</reference>
<evidence type="ECO:0000313" key="4">
    <source>
        <dbReference type="WBParaSite" id="HPBE_0001856701-mRNA-1"/>
    </source>
</evidence>
<dbReference type="InterPro" id="IPR043128">
    <property type="entry name" value="Rev_trsase/Diguanyl_cyclase"/>
</dbReference>
<evidence type="ECO:0000313" key="3">
    <source>
        <dbReference type="Proteomes" id="UP000050761"/>
    </source>
</evidence>
<keyword evidence="3" id="KW-1185">Reference proteome</keyword>